<feature type="transmembrane region" description="Helical" evidence="8">
    <location>
        <begin position="362"/>
        <end position="382"/>
    </location>
</feature>
<evidence type="ECO:0000256" key="1">
    <source>
        <dbReference type="ARBA" id="ARBA00004141"/>
    </source>
</evidence>
<evidence type="ECO:0000256" key="6">
    <source>
        <dbReference type="ARBA" id="ARBA00023136"/>
    </source>
</evidence>
<gene>
    <name evidence="9" type="ORF">B0A50_03227</name>
</gene>
<dbReference type="AlphaFoldDB" id="A0A4U0U451"/>
<evidence type="ECO:0000256" key="8">
    <source>
        <dbReference type="SAM" id="Phobius"/>
    </source>
</evidence>
<sequence length="444" mass="48717">MPDHGKPEDFIQEHYAPVATTDEEIQPVPPEPLERITIKPKSSAFPSRASTSSSTSASNEHGAVELVEGPSPTSQPPLQTNTAALETPNTSNPDSDLNSKPPRFAFLRRPQFYIVLALSQALAITQTGTNTLTTLLADAGTSIPAFQSLFNYVLLALIYTSITIYRYGWRKWLKLIWKDGWKYFILAFFDVEGNYFTVLAYRYTTILSAQLINFWAIAVVVLISLTLLKVRYHLAQYLGILVACGGLGLLVASDHLTGSNTGPAANALKGDLFALLGATCYGLTNTAEEYLVSKRPVYEVLGQLGLWGMAINGVQAGIFDKQSFRHAVWNGKVGGYLTGYTLLLTGFYSVAPIVFRMASAAFFNIGLLTGNFWGVIIGINLFHYHVHYLYPIAFVLIIAGHFLYYMTEGVLGEAKKPWLGAEQEGGDDGLGTARRRLERPGVLV</sequence>
<evidence type="ECO:0000313" key="9">
    <source>
        <dbReference type="EMBL" id="TKA29863.1"/>
    </source>
</evidence>
<comment type="similarity">
    <text evidence="2">Belongs to the SLC35F solute transporter family.</text>
</comment>
<feature type="transmembrane region" description="Helical" evidence="8">
    <location>
        <begin position="207"/>
        <end position="227"/>
    </location>
</feature>
<feature type="transmembrane region" description="Helical" evidence="8">
    <location>
        <begin position="112"/>
        <end position="129"/>
    </location>
</feature>
<name>A0A4U0U451_9PEZI</name>
<feature type="region of interest" description="Disordered" evidence="7">
    <location>
        <begin position="1"/>
        <end position="100"/>
    </location>
</feature>
<feature type="transmembrane region" description="Helical" evidence="8">
    <location>
        <begin position="333"/>
        <end position="355"/>
    </location>
</feature>
<feature type="transmembrane region" description="Helical" evidence="8">
    <location>
        <begin position="149"/>
        <end position="169"/>
    </location>
</feature>
<keyword evidence="4 8" id="KW-0812">Transmembrane</keyword>
<protein>
    <recommendedName>
        <fullName evidence="11">DUF914-domain-containing protein</fullName>
    </recommendedName>
</protein>
<keyword evidence="3" id="KW-0813">Transport</keyword>
<dbReference type="GO" id="GO:0022857">
    <property type="term" value="F:transmembrane transporter activity"/>
    <property type="evidence" value="ECO:0007669"/>
    <property type="project" value="InterPro"/>
</dbReference>
<evidence type="ECO:0008006" key="11">
    <source>
        <dbReference type="Google" id="ProtNLM"/>
    </source>
</evidence>
<feature type="transmembrane region" description="Helical" evidence="8">
    <location>
        <begin position="234"/>
        <end position="253"/>
    </location>
</feature>
<dbReference type="OrthoDB" id="429955at2759"/>
<evidence type="ECO:0000256" key="3">
    <source>
        <dbReference type="ARBA" id="ARBA00022448"/>
    </source>
</evidence>
<evidence type="ECO:0000256" key="2">
    <source>
        <dbReference type="ARBA" id="ARBA00007863"/>
    </source>
</evidence>
<dbReference type="GO" id="GO:0016020">
    <property type="term" value="C:membrane"/>
    <property type="evidence" value="ECO:0007669"/>
    <property type="project" value="UniProtKB-SubCell"/>
</dbReference>
<dbReference type="Proteomes" id="UP000308549">
    <property type="component" value="Unassembled WGS sequence"/>
</dbReference>
<comment type="subcellular location">
    <subcellularLocation>
        <location evidence="1">Membrane</location>
        <topology evidence="1">Multi-pass membrane protein</topology>
    </subcellularLocation>
</comment>
<evidence type="ECO:0000256" key="5">
    <source>
        <dbReference type="ARBA" id="ARBA00022989"/>
    </source>
</evidence>
<proteinExistence type="inferred from homology"/>
<reference evidence="9 10" key="1">
    <citation type="submission" date="2017-03" db="EMBL/GenBank/DDBJ databases">
        <title>Genomes of endolithic fungi from Antarctica.</title>
        <authorList>
            <person name="Coleine C."/>
            <person name="Masonjones S."/>
            <person name="Stajich J.E."/>
        </authorList>
    </citation>
    <scope>NUCLEOTIDE SEQUENCE [LARGE SCALE GENOMIC DNA]</scope>
    <source>
        <strain evidence="9 10">CCFEE 6315</strain>
    </source>
</reference>
<feature type="transmembrane region" description="Helical" evidence="8">
    <location>
        <begin position="388"/>
        <end position="406"/>
    </location>
</feature>
<evidence type="ECO:0000313" key="10">
    <source>
        <dbReference type="Proteomes" id="UP000308549"/>
    </source>
</evidence>
<keyword evidence="6 8" id="KW-0472">Membrane</keyword>
<dbReference type="SUPFAM" id="SSF103481">
    <property type="entry name" value="Multidrug resistance efflux transporter EmrE"/>
    <property type="match status" value="1"/>
</dbReference>
<keyword evidence="5 8" id="KW-1133">Transmembrane helix</keyword>
<dbReference type="PANTHER" id="PTHR14233">
    <property type="entry name" value="DUF914-RELATED"/>
    <property type="match status" value="1"/>
</dbReference>
<feature type="compositionally biased region" description="Basic and acidic residues" evidence="7">
    <location>
        <begin position="1"/>
        <end position="12"/>
    </location>
</feature>
<dbReference type="PANTHER" id="PTHR14233:SF4">
    <property type="entry name" value="SOLUTE CARRIER FAMILY 35 MEMBER F2"/>
    <property type="match status" value="1"/>
</dbReference>
<dbReference type="InterPro" id="IPR037185">
    <property type="entry name" value="EmrE-like"/>
</dbReference>
<feature type="compositionally biased region" description="Low complexity" evidence="7">
    <location>
        <begin position="42"/>
        <end position="58"/>
    </location>
</feature>
<feature type="compositionally biased region" description="Polar residues" evidence="7">
    <location>
        <begin position="76"/>
        <end position="98"/>
    </location>
</feature>
<dbReference type="InterPro" id="IPR052221">
    <property type="entry name" value="SLC35F_Transporter"/>
</dbReference>
<dbReference type="InterPro" id="IPR009262">
    <property type="entry name" value="SLC35_F1/F2/F6"/>
</dbReference>
<feature type="transmembrane region" description="Helical" evidence="8">
    <location>
        <begin position="181"/>
        <end position="201"/>
    </location>
</feature>
<evidence type="ECO:0000256" key="7">
    <source>
        <dbReference type="SAM" id="MobiDB-lite"/>
    </source>
</evidence>
<dbReference type="EMBL" id="NAJL01000013">
    <property type="protein sequence ID" value="TKA29863.1"/>
    <property type="molecule type" value="Genomic_DNA"/>
</dbReference>
<organism evidence="9 10">
    <name type="scientific">Salinomyces thailandicus</name>
    <dbReference type="NCBI Taxonomy" id="706561"/>
    <lineage>
        <taxon>Eukaryota</taxon>
        <taxon>Fungi</taxon>
        <taxon>Dikarya</taxon>
        <taxon>Ascomycota</taxon>
        <taxon>Pezizomycotina</taxon>
        <taxon>Dothideomycetes</taxon>
        <taxon>Dothideomycetidae</taxon>
        <taxon>Mycosphaerellales</taxon>
        <taxon>Teratosphaeriaceae</taxon>
        <taxon>Salinomyces</taxon>
    </lineage>
</organism>
<dbReference type="Pfam" id="PF06027">
    <property type="entry name" value="SLC35F"/>
    <property type="match status" value="1"/>
</dbReference>
<keyword evidence="10" id="KW-1185">Reference proteome</keyword>
<comment type="caution">
    <text evidence="9">The sequence shown here is derived from an EMBL/GenBank/DDBJ whole genome shotgun (WGS) entry which is preliminary data.</text>
</comment>
<accession>A0A4U0U451</accession>
<evidence type="ECO:0000256" key="4">
    <source>
        <dbReference type="ARBA" id="ARBA00022692"/>
    </source>
</evidence>